<reference evidence="2 3" key="1">
    <citation type="submission" date="2017-06" db="EMBL/GenBank/DDBJ databases">
        <authorList>
            <person name="Kim H.J."/>
            <person name="Triplett B.A."/>
        </authorList>
    </citation>
    <scope>NUCLEOTIDE SEQUENCE [LARGE SCALE GENOMIC DNA]</scope>
    <source>
        <strain evidence="2">FRACA_ARgP5</strain>
    </source>
</reference>
<feature type="compositionally biased region" description="Low complexity" evidence="1">
    <location>
        <begin position="51"/>
        <end position="91"/>
    </location>
</feature>
<gene>
    <name evidence="2" type="ORF">FRACA_300053</name>
</gene>
<feature type="compositionally biased region" description="Gly residues" evidence="1">
    <location>
        <begin position="127"/>
        <end position="144"/>
    </location>
</feature>
<name>A0A2I2KU26_9ACTN</name>
<dbReference type="RefSeq" id="WP_243407696.1">
    <property type="nucleotide sequence ID" value="NZ_FZMO01000224.1"/>
</dbReference>
<evidence type="ECO:0000313" key="2">
    <source>
        <dbReference type="EMBL" id="SNQ49157.1"/>
    </source>
</evidence>
<proteinExistence type="predicted"/>
<feature type="region of interest" description="Disordered" evidence="1">
    <location>
        <begin position="1"/>
        <end position="91"/>
    </location>
</feature>
<sequence length="144" mass="13650">MKLLSRRRSGDVAPNPGRGLTGPARAAALGMADDPGMTDDPGIDDEPDVIGGSDVASGSAVAGGPSAAGGAATSGGLDIAGGPAAPAPASAGPVMLTLTTRARIEDAEREAALAASQPVRRRLERGAFGGSAPTGGGCSSGGCG</sequence>
<dbReference type="Proteomes" id="UP000234331">
    <property type="component" value="Unassembled WGS sequence"/>
</dbReference>
<evidence type="ECO:0000313" key="3">
    <source>
        <dbReference type="Proteomes" id="UP000234331"/>
    </source>
</evidence>
<keyword evidence="3" id="KW-1185">Reference proteome</keyword>
<dbReference type="EMBL" id="FZMO01000224">
    <property type="protein sequence ID" value="SNQ49157.1"/>
    <property type="molecule type" value="Genomic_DNA"/>
</dbReference>
<accession>A0A2I2KU26</accession>
<organism evidence="2 3">
    <name type="scientific">Frankia canadensis</name>
    <dbReference type="NCBI Taxonomy" id="1836972"/>
    <lineage>
        <taxon>Bacteria</taxon>
        <taxon>Bacillati</taxon>
        <taxon>Actinomycetota</taxon>
        <taxon>Actinomycetes</taxon>
        <taxon>Frankiales</taxon>
        <taxon>Frankiaceae</taxon>
        <taxon>Frankia</taxon>
    </lineage>
</organism>
<evidence type="ECO:0000256" key="1">
    <source>
        <dbReference type="SAM" id="MobiDB-lite"/>
    </source>
</evidence>
<dbReference type="AlphaFoldDB" id="A0A2I2KU26"/>
<feature type="region of interest" description="Disordered" evidence="1">
    <location>
        <begin position="113"/>
        <end position="144"/>
    </location>
</feature>
<protein>
    <submittedName>
        <fullName evidence="2">Uncharacterized protein</fullName>
    </submittedName>
</protein>